<feature type="transmembrane region" description="Helical" evidence="1">
    <location>
        <begin position="157"/>
        <end position="177"/>
    </location>
</feature>
<protein>
    <submittedName>
        <fullName evidence="2">Uncharacterized protein</fullName>
    </submittedName>
</protein>
<feature type="transmembrane region" description="Helical" evidence="1">
    <location>
        <begin position="101"/>
        <end position="122"/>
    </location>
</feature>
<gene>
    <name evidence="2" type="ordered locus">Caul_2464</name>
</gene>
<dbReference type="EMBL" id="CP000927">
    <property type="protein sequence ID" value="ABZ71591.1"/>
    <property type="molecule type" value="Genomic_DNA"/>
</dbReference>
<feature type="transmembrane region" description="Helical" evidence="1">
    <location>
        <begin position="134"/>
        <end position="151"/>
    </location>
</feature>
<dbReference type="KEGG" id="cak:Caul_2464"/>
<proteinExistence type="predicted"/>
<keyword evidence="1" id="KW-0472">Membrane</keyword>
<organism evidence="2">
    <name type="scientific">Caulobacter sp. (strain K31)</name>
    <dbReference type="NCBI Taxonomy" id="366602"/>
    <lineage>
        <taxon>Bacteria</taxon>
        <taxon>Pseudomonadati</taxon>
        <taxon>Pseudomonadota</taxon>
        <taxon>Alphaproteobacteria</taxon>
        <taxon>Caulobacterales</taxon>
        <taxon>Caulobacteraceae</taxon>
        <taxon>Caulobacter</taxon>
    </lineage>
</organism>
<dbReference type="OrthoDB" id="7192764at2"/>
<reference evidence="2" key="1">
    <citation type="submission" date="2008-01" db="EMBL/GenBank/DDBJ databases">
        <title>Complete sequence of chromosome of Caulobacter sp. K31.</title>
        <authorList>
            <consortium name="US DOE Joint Genome Institute"/>
            <person name="Copeland A."/>
            <person name="Lucas S."/>
            <person name="Lapidus A."/>
            <person name="Barry K."/>
            <person name="Glavina del Rio T."/>
            <person name="Dalin E."/>
            <person name="Tice H."/>
            <person name="Pitluck S."/>
            <person name="Bruce D."/>
            <person name="Goodwin L."/>
            <person name="Thompson L.S."/>
            <person name="Brettin T."/>
            <person name="Detter J.C."/>
            <person name="Han C."/>
            <person name="Schmutz J."/>
            <person name="Larimer F."/>
            <person name="Land M."/>
            <person name="Hauser L."/>
            <person name="Kyrpides N."/>
            <person name="Kim E."/>
            <person name="Stephens C."/>
            <person name="Richardson P."/>
        </authorList>
    </citation>
    <scope>NUCLEOTIDE SEQUENCE [LARGE SCALE GENOMIC DNA]</scope>
    <source>
        <strain evidence="2">K31</strain>
    </source>
</reference>
<evidence type="ECO:0000256" key="1">
    <source>
        <dbReference type="SAM" id="Phobius"/>
    </source>
</evidence>
<name>B0SVX3_CAUSK</name>
<dbReference type="AlphaFoldDB" id="B0SVX3"/>
<feature type="transmembrane region" description="Helical" evidence="1">
    <location>
        <begin position="74"/>
        <end position="95"/>
    </location>
</feature>
<accession>B0SVX3</accession>
<feature type="transmembrane region" description="Helical" evidence="1">
    <location>
        <begin position="34"/>
        <end position="67"/>
    </location>
</feature>
<sequence length="185" mass="18726">MTYPRGHAHRRPVDSVARGAKSRAARRSGLDPRWFFPALALAAPLAGGASASVLQFCLMLGAVVGLVAVRSTGAFWSTLVWGGVTGGLGAMLAFLEAPNGQSLTLVVLAVAAAQALALLAVASPATVAGWNARGWVLLSLSGPLALAVLAVNATPHWQGLGAAVAVALDLAALPLALEARRRVGP</sequence>
<dbReference type="HOGENOM" id="CLU_1479536_0_0_5"/>
<keyword evidence="1" id="KW-0812">Transmembrane</keyword>
<evidence type="ECO:0000313" key="2">
    <source>
        <dbReference type="EMBL" id="ABZ71591.1"/>
    </source>
</evidence>
<keyword evidence="1" id="KW-1133">Transmembrane helix</keyword>